<evidence type="ECO:0000256" key="1">
    <source>
        <dbReference type="SAM" id="MobiDB-lite"/>
    </source>
</evidence>
<name>A0A7S1T5Q5_9RHOD</name>
<feature type="compositionally biased region" description="Acidic residues" evidence="1">
    <location>
        <begin position="90"/>
        <end position="112"/>
    </location>
</feature>
<protein>
    <submittedName>
        <fullName evidence="2">Uncharacterized protein</fullName>
    </submittedName>
</protein>
<dbReference type="EMBL" id="HBGH01001211">
    <property type="protein sequence ID" value="CAD9222681.1"/>
    <property type="molecule type" value="Transcribed_RNA"/>
</dbReference>
<dbReference type="AlphaFoldDB" id="A0A7S1T5Q5"/>
<reference evidence="2" key="1">
    <citation type="submission" date="2021-01" db="EMBL/GenBank/DDBJ databases">
        <authorList>
            <person name="Corre E."/>
            <person name="Pelletier E."/>
            <person name="Niang G."/>
            <person name="Scheremetjew M."/>
            <person name="Finn R."/>
            <person name="Kale V."/>
            <person name="Holt S."/>
            <person name="Cochrane G."/>
            <person name="Meng A."/>
            <person name="Brown T."/>
            <person name="Cohen L."/>
        </authorList>
    </citation>
    <scope>NUCLEOTIDE SEQUENCE</scope>
    <source>
        <strain evidence="2">SAG 36.94</strain>
    </source>
</reference>
<organism evidence="2">
    <name type="scientific">Compsopogon caeruleus</name>
    <dbReference type="NCBI Taxonomy" id="31354"/>
    <lineage>
        <taxon>Eukaryota</taxon>
        <taxon>Rhodophyta</taxon>
        <taxon>Compsopogonophyceae</taxon>
        <taxon>Compsopogonales</taxon>
        <taxon>Compsopogonaceae</taxon>
        <taxon>Compsopogon</taxon>
    </lineage>
</organism>
<feature type="region of interest" description="Disordered" evidence="1">
    <location>
        <begin position="1"/>
        <end position="23"/>
    </location>
</feature>
<feature type="region of interest" description="Disordered" evidence="1">
    <location>
        <begin position="86"/>
        <end position="112"/>
    </location>
</feature>
<accession>A0A7S1T5Q5</accession>
<sequence>MLDHGPIGATPLTRHGTTPDQLSTLGPAIMVRQFFQSLFPWTTADDAAVVASVDGNPTTLEQLAQMVENAHDLQAALAALDIDVVVGDQNSEEEHEESNDSNEDDHDRDDIY</sequence>
<proteinExistence type="predicted"/>
<gene>
    <name evidence="2" type="ORF">CCAE0312_LOCUS587</name>
</gene>
<evidence type="ECO:0000313" key="2">
    <source>
        <dbReference type="EMBL" id="CAD9222681.1"/>
    </source>
</evidence>